<keyword evidence="4" id="KW-1185">Reference proteome</keyword>
<organism evidence="3 4">
    <name type="scientific">Micromonospora thermarum</name>
    <dbReference type="NCBI Taxonomy" id="2720024"/>
    <lineage>
        <taxon>Bacteria</taxon>
        <taxon>Bacillati</taxon>
        <taxon>Actinomycetota</taxon>
        <taxon>Actinomycetes</taxon>
        <taxon>Micromonosporales</taxon>
        <taxon>Micromonosporaceae</taxon>
        <taxon>Micromonospora</taxon>
    </lineage>
</organism>
<gene>
    <name evidence="3" type="ORF">HCJ94_29070</name>
</gene>
<reference evidence="3 4" key="1">
    <citation type="submission" date="2020-03" db="EMBL/GenBank/DDBJ databases">
        <title>WGS of actinomycetes isolated from Thailand.</title>
        <authorList>
            <person name="Thawai C."/>
        </authorList>
    </citation>
    <scope>NUCLEOTIDE SEQUENCE [LARGE SCALE GENOMIC DNA]</scope>
    <source>
        <strain evidence="3 4">HSS6-12</strain>
    </source>
</reference>
<keyword evidence="2" id="KW-1133">Transmembrane helix</keyword>
<accession>A0ABX0ZG18</accession>
<evidence type="ECO:0000313" key="3">
    <source>
        <dbReference type="EMBL" id="NJP35894.1"/>
    </source>
</evidence>
<dbReference type="EMBL" id="JAATEO010000069">
    <property type="protein sequence ID" value="NJP35894.1"/>
    <property type="molecule type" value="Genomic_DNA"/>
</dbReference>
<protein>
    <submittedName>
        <fullName evidence="3">Uncharacterized protein</fullName>
    </submittedName>
</protein>
<evidence type="ECO:0000256" key="1">
    <source>
        <dbReference type="SAM" id="MobiDB-lite"/>
    </source>
</evidence>
<sequence length="112" mass="11723">MPKSTPSRRRPARTISLPERGDSPHIPRQAKPVDDEAAENDTYLLTPRDLLILMITLIVGLLAAIVAGLTTAVQAAPAIGLGPAVALGIASGLVTLVVTGLLVAHKLHKLVR</sequence>
<name>A0ABX0ZG18_9ACTN</name>
<proteinExistence type="predicted"/>
<feature type="region of interest" description="Disordered" evidence="1">
    <location>
        <begin position="1"/>
        <end position="38"/>
    </location>
</feature>
<evidence type="ECO:0000313" key="4">
    <source>
        <dbReference type="Proteomes" id="UP000783871"/>
    </source>
</evidence>
<feature type="compositionally biased region" description="Basic residues" evidence="1">
    <location>
        <begin position="1"/>
        <end position="12"/>
    </location>
</feature>
<feature type="transmembrane region" description="Helical" evidence="2">
    <location>
        <begin position="50"/>
        <end position="73"/>
    </location>
</feature>
<comment type="caution">
    <text evidence="3">The sequence shown here is derived from an EMBL/GenBank/DDBJ whole genome shotgun (WGS) entry which is preliminary data.</text>
</comment>
<keyword evidence="2" id="KW-0812">Transmembrane</keyword>
<keyword evidence="2" id="KW-0472">Membrane</keyword>
<dbReference type="Proteomes" id="UP000783871">
    <property type="component" value="Unassembled WGS sequence"/>
</dbReference>
<evidence type="ECO:0000256" key="2">
    <source>
        <dbReference type="SAM" id="Phobius"/>
    </source>
</evidence>
<dbReference type="RefSeq" id="WP_168004198.1">
    <property type="nucleotide sequence ID" value="NZ_JAATEO010000069.1"/>
</dbReference>
<feature type="transmembrane region" description="Helical" evidence="2">
    <location>
        <begin position="79"/>
        <end position="104"/>
    </location>
</feature>